<evidence type="ECO:0000313" key="9">
    <source>
        <dbReference type="Proteomes" id="UP000559987"/>
    </source>
</evidence>
<feature type="domain" description="DTW" evidence="7">
    <location>
        <begin position="1"/>
        <end position="183"/>
    </location>
</feature>
<dbReference type="EC" id="2.5.1.25" evidence="1"/>
<organism evidence="8 9">
    <name type="scientific">Simiduia aestuariiviva</name>
    <dbReference type="NCBI Taxonomy" id="1510459"/>
    <lineage>
        <taxon>Bacteria</taxon>
        <taxon>Pseudomonadati</taxon>
        <taxon>Pseudomonadota</taxon>
        <taxon>Gammaproteobacteria</taxon>
        <taxon>Cellvibrionales</taxon>
        <taxon>Cellvibrionaceae</taxon>
        <taxon>Simiduia</taxon>
    </lineage>
</organism>
<name>A0A839UNI4_9GAMM</name>
<dbReference type="InterPro" id="IPR039262">
    <property type="entry name" value="DTWD2/TAPT"/>
</dbReference>
<keyword evidence="2" id="KW-0808">Transferase</keyword>
<evidence type="ECO:0000256" key="3">
    <source>
        <dbReference type="ARBA" id="ARBA00022691"/>
    </source>
</evidence>
<evidence type="ECO:0000256" key="1">
    <source>
        <dbReference type="ARBA" id="ARBA00012386"/>
    </source>
</evidence>
<reference evidence="8 9" key="1">
    <citation type="submission" date="2020-08" db="EMBL/GenBank/DDBJ databases">
        <title>Genomic Encyclopedia of Type Strains, Phase III (KMG-III): the genomes of soil and plant-associated and newly described type strains.</title>
        <authorList>
            <person name="Whitman W."/>
        </authorList>
    </citation>
    <scope>NUCLEOTIDE SEQUENCE [LARGE SCALE GENOMIC DNA]</scope>
    <source>
        <strain evidence="8 9">CECT 8571</strain>
    </source>
</reference>
<dbReference type="GO" id="GO:0016432">
    <property type="term" value="F:tRNA-uridine aminocarboxypropyltransferase activity"/>
    <property type="evidence" value="ECO:0007669"/>
    <property type="project" value="UniProtKB-EC"/>
</dbReference>
<dbReference type="AlphaFoldDB" id="A0A839UNI4"/>
<protein>
    <recommendedName>
        <fullName evidence="1">tRNA-uridine aminocarboxypropyltransferase</fullName>
        <ecNumber evidence="1">2.5.1.25</ecNumber>
    </recommendedName>
</protein>
<dbReference type="EMBL" id="JACHXZ010000004">
    <property type="protein sequence ID" value="MBB3169744.1"/>
    <property type="molecule type" value="Genomic_DNA"/>
</dbReference>
<dbReference type="RefSeq" id="WP_183911235.1">
    <property type="nucleotide sequence ID" value="NZ_JACHXZ010000004.1"/>
</dbReference>
<evidence type="ECO:0000259" key="7">
    <source>
        <dbReference type="SMART" id="SM01144"/>
    </source>
</evidence>
<gene>
    <name evidence="8" type="ORF">FHS30_002957</name>
</gene>
<dbReference type="PANTHER" id="PTHR21392">
    <property type="entry name" value="TRNA-URIDINE AMINOCARBOXYPROPYLTRANSFERASE 2"/>
    <property type="match status" value="1"/>
</dbReference>
<accession>A0A839UNI4</accession>
<evidence type="ECO:0000313" key="8">
    <source>
        <dbReference type="EMBL" id="MBB3169744.1"/>
    </source>
</evidence>
<keyword evidence="9" id="KW-1185">Reference proteome</keyword>
<dbReference type="GO" id="GO:0008033">
    <property type="term" value="P:tRNA processing"/>
    <property type="evidence" value="ECO:0007669"/>
    <property type="project" value="UniProtKB-KW"/>
</dbReference>
<dbReference type="SMART" id="SM01144">
    <property type="entry name" value="DTW"/>
    <property type="match status" value="1"/>
</dbReference>
<keyword evidence="6" id="KW-0732">Signal</keyword>
<comment type="similarity">
    <text evidence="5">Belongs to the TDD superfamily. DTWD2 family.</text>
</comment>
<comment type="caution">
    <text evidence="8">The sequence shown here is derived from an EMBL/GenBank/DDBJ whole genome shotgun (WGS) entry which is preliminary data.</text>
</comment>
<keyword evidence="4" id="KW-0819">tRNA processing</keyword>
<dbReference type="PANTHER" id="PTHR21392:SF0">
    <property type="entry name" value="TRNA-URIDINE AMINOCARBOXYPROPYLTRANSFERASE 2"/>
    <property type="match status" value="1"/>
</dbReference>
<evidence type="ECO:0000256" key="5">
    <source>
        <dbReference type="ARBA" id="ARBA00034489"/>
    </source>
</evidence>
<dbReference type="Pfam" id="PF03942">
    <property type="entry name" value="DTW"/>
    <property type="match status" value="1"/>
</dbReference>
<feature type="signal peptide" evidence="6">
    <location>
        <begin position="1"/>
        <end position="25"/>
    </location>
</feature>
<feature type="chain" id="PRO_5032586370" description="tRNA-uridine aminocarboxypropyltransferase" evidence="6">
    <location>
        <begin position="26"/>
        <end position="192"/>
    </location>
</feature>
<dbReference type="Proteomes" id="UP000559987">
    <property type="component" value="Unassembled WGS sequence"/>
</dbReference>
<keyword evidence="3" id="KW-0949">S-adenosyl-L-methionine</keyword>
<proteinExistence type="inferred from homology"/>
<evidence type="ECO:0000256" key="4">
    <source>
        <dbReference type="ARBA" id="ARBA00022694"/>
    </source>
</evidence>
<sequence>MRALCPHCRLSATACLCASAVPLRAATELLVLQHPDEVRHPKNTLRLARLCLPEIQVRVGESPQDFADLPQWIGSRRALLCYPDDTSATLEQVAPPELLIFIDATWRKAYKILQLNPWLQALPRCHFDAAPEGDYRLRKTSRAGGLSTLEAIAYGLNCVESADYSALNQLQALWVERMQGFMPEDVRQRYEP</sequence>
<evidence type="ECO:0000256" key="6">
    <source>
        <dbReference type="SAM" id="SignalP"/>
    </source>
</evidence>
<evidence type="ECO:0000256" key="2">
    <source>
        <dbReference type="ARBA" id="ARBA00022679"/>
    </source>
</evidence>
<dbReference type="InterPro" id="IPR005636">
    <property type="entry name" value="DTW"/>
</dbReference>